<evidence type="ECO:0000256" key="1">
    <source>
        <dbReference type="ARBA" id="ARBA00004370"/>
    </source>
</evidence>
<evidence type="ECO:0000259" key="5">
    <source>
        <dbReference type="Pfam" id="PF04101"/>
    </source>
</evidence>
<dbReference type="InterPro" id="IPR007235">
    <property type="entry name" value="Glyco_trans_28_C"/>
</dbReference>
<proteinExistence type="inferred from homology"/>
<gene>
    <name evidence="7" type="ORF">ACFPOG_09995</name>
</gene>
<keyword evidence="8" id="KW-1185">Reference proteome</keyword>
<dbReference type="InterPro" id="IPR050519">
    <property type="entry name" value="Glycosyltransf_28_UgtP"/>
</dbReference>
<feature type="domain" description="Glycosyl transferase family 28 C-terminal" evidence="5">
    <location>
        <begin position="218"/>
        <end position="355"/>
    </location>
</feature>
<sequence length="378" mass="42130">MDKCSRILILTASFGEGHLLAAFALMEHFKQMGVEHVEVIDLMKEAHPFINMISSALYKGSFKAANYGFNYYGWSYYLTQRVTSKNGILAGLNRLGASYLQKLIAEKRPDVILNTFPYGAAPIVGSHQGIPTYTIITDYLMHARWLHPCTDKYYVATNDLKQDIMKVGVQGDHIAVTGIPIRKAFESKKQITTTHASHKMILLFAGSHSVFQETEDMIRKLQGIKGCKVHVVCGRNAKLQHYLEGQFRNDTKVTIYGFVEKINELMAQASGIITKAGGLTMAETMALQIPVFIFRPFPGQEKDNANYLANKGVAVIANDINELTNQIEYLMNNGSYAKQIKEQMAILHQSKAADAIVRDVLSRAYRQSSVVPLESGLA</sequence>
<evidence type="ECO:0000313" key="7">
    <source>
        <dbReference type="EMBL" id="MFC5448595.1"/>
    </source>
</evidence>
<dbReference type="Pfam" id="PF04101">
    <property type="entry name" value="Glyco_tran_28_C"/>
    <property type="match status" value="1"/>
</dbReference>
<dbReference type="Gene3D" id="3.40.50.2000">
    <property type="entry name" value="Glycogen Phosphorylase B"/>
    <property type="match status" value="1"/>
</dbReference>
<feature type="domain" description="Diacylglycerol glucosyltransferase N-terminal" evidence="6">
    <location>
        <begin position="18"/>
        <end position="181"/>
    </location>
</feature>
<keyword evidence="4" id="KW-0808">Transferase</keyword>
<keyword evidence="3" id="KW-0328">Glycosyltransferase</keyword>
<evidence type="ECO:0000256" key="4">
    <source>
        <dbReference type="ARBA" id="ARBA00022679"/>
    </source>
</evidence>
<dbReference type="PANTHER" id="PTHR43025:SF3">
    <property type="entry name" value="MONOGALACTOSYLDIACYLGLYCEROL SYNTHASE 1, CHLOROPLASTIC"/>
    <property type="match status" value="1"/>
</dbReference>
<evidence type="ECO:0000256" key="2">
    <source>
        <dbReference type="ARBA" id="ARBA00006962"/>
    </source>
</evidence>
<dbReference type="PANTHER" id="PTHR43025">
    <property type="entry name" value="MONOGALACTOSYLDIACYLGLYCEROL SYNTHASE"/>
    <property type="match status" value="1"/>
</dbReference>
<evidence type="ECO:0000259" key="6">
    <source>
        <dbReference type="Pfam" id="PF06925"/>
    </source>
</evidence>
<dbReference type="InterPro" id="IPR009695">
    <property type="entry name" value="Diacylglyc_glucosyltr_N"/>
</dbReference>
<evidence type="ECO:0000313" key="8">
    <source>
        <dbReference type="Proteomes" id="UP001596044"/>
    </source>
</evidence>
<reference evidence="8" key="1">
    <citation type="journal article" date="2019" name="Int. J. Syst. Evol. Microbiol.">
        <title>The Global Catalogue of Microorganisms (GCM) 10K type strain sequencing project: providing services to taxonomists for standard genome sequencing and annotation.</title>
        <authorList>
            <consortium name="The Broad Institute Genomics Platform"/>
            <consortium name="The Broad Institute Genome Sequencing Center for Infectious Disease"/>
            <person name="Wu L."/>
            <person name="Ma J."/>
        </authorList>
    </citation>
    <scope>NUCLEOTIDE SEQUENCE [LARGE SCALE GENOMIC DNA]</scope>
    <source>
        <strain evidence="8">KACC 11904</strain>
    </source>
</reference>
<comment type="caution">
    <text evidence="7">The sequence shown here is derived from an EMBL/GenBank/DDBJ whole genome shotgun (WGS) entry which is preliminary data.</text>
</comment>
<protein>
    <submittedName>
        <fullName evidence="7">Glycosyltransferase</fullName>
    </submittedName>
</protein>
<dbReference type="RefSeq" id="WP_270878260.1">
    <property type="nucleotide sequence ID" value="NZ_JAQFVF010000018.1"/>
</dbReference>
<dbReference type="Proteomes" id="UP001596044">
    <property type="component" value="Unassembled WGS sequence"/>
</dbReference>
<dbReference type="Pfam" id="PF06925">
    <property type="entry name" value="MGDG_synth"/>
    <property type="match status" value="1"/>
</dbReference>
<organism evidence="7 8">
    <name type="scientific">Paenibacillus aestuarii</name>
    <dbReference type="NCBI Taxonomy" id="516965"/>
    <lineage>
        <taxon>Bacteria</taxon>
        <taxon>Bacillati</taxon>
        <taxon>Bacillota</taxon>
        <taxon>Bacilli</taxon>
        <taxon>Bacillales</taxon>
        <taxon>Paenibacillaceae</taxon>
        <taxon>Paenibacillus</taxon>
    </lineage>
</organism>
<accession>A0ABW0K5R4</accession>
<dbReference type="SUPFAM" id="SSF53756">
    <property type="entry name" value="UDP-Glycosyltransferase/glycogen phosphorylase"/>
    <property type="match status" value="1"/>
</dbReference>
<comment type="similarity">
    <text evidence="2">Belongs to the glycosyltransferase 28 family.</text>
</comment>
<name>A0ABW0K5R4_9BACL</name>
<dbReference type="EMBL" id="JBHSMJ010000009">
    <property type="protein sequence ID" value="MFC5448595.1"/>
    <property type="molecule type" value="Genomic_DNA"/>
</dbReference>
<comment type="subcellular location">
    <subcellularLocation>
        <location evidence="1">Membrane</location>
    </subcellularLocation>
</comment>
<evidence type="ECO:0000256" key="3">
    <source>
        <dbReference type="ARBA" id="ARBA00022676"/>
    </source>
</evidence>